<sequence length="234" mass="25817">MLNNSCRAPLLASLIGLALSLSASGVVAAAEPVPTSVAPAPLTASGSMPQASPASLGLVSELQKRLRDRSVRELRTSYNGDYGTTLMLADDQVVCYVALFYQKNLWRVFRFESIGAAEQAYRQVTQQSAIWADDDIRRQVLASQKRAFDKALQETEARANALNEDVRVMQAQRQRIAEEQKAARIEVQSAEIESRASRIRLEQLQQQIRRMESSLTDSGLAMPGAPGTDRPVRR</sequence>
<dbReference type="AlphaFoldDB" id="A0A0C4Y6V7"/>
<feature type="chain" id="PRO_5002185486" evidence="2">
    <location>
        <begin position="30"/>
        <end position="234"/>
    </location>
</feature>
<feature type="signal peptide" evidence="2">
    <location>
        <begin position="1"/>
        <end position="29"/>
    </location>
</feature>
<dbReference type="KEGG" id="cbw:RR42_m1350"/>
<protein>
    <submittedName>
        <fullName evidence="3">Putative lipoprotein</fullName>
    </submittedName>
</protein>
<keyword evidence="2" id="KW-0732">Signal</keyword>
<proteinExistence type="predicted"/>
<accession>A0A0C4Y6V7</accession>
<dbReference type="EMBL" id="CP010536">
    <property type="protein sequence ID" value="AJG18755.1"/>
    <property type="molecule type" value="Genomic_DNA"/>
</dbReference>
<keyword evidence="3" id="KW-0449">Lipoprotein</keyword>
<evidence type="ECO:0000256" key="1">
    <source>
        <dbReference type="SAM" id="MobiDB-lite"/>
    </source>
</evidence>
<dbReference type="RefSeq" id="WP_043345016.1">
    <property type="nucleotide sequence ID" value="NZ_CP010536.1"/>
</dbReference>
<name>A0A0C4Y6V7_9BURK</name>
<dbReference type="Pfam" id="PF11180">
    <property type="entry name" value="DUF2968"/>
    <property type="match status" value="1"/>
</dbReference>
<reference evidence="3 4" key="1">
    <citation type="journal article" date="2015" name="Genome Announc.">
        <title>Complete Genome Sequence of Cupriavidus basilensis 4G11, Isolated from the Oak Ridge Field Research Center Site.</title>
        <authorList>
            <person name="Ray J."/>
            <person name="Waters R.J."/>
            <person name="Skerker J.M."/>
            <person name="Kuehl J.V."/>
            <person name="Price M.N."/>
            <person name="Huang J."/>
            <person name="Chakraborty R."/>
            <person name="Arkin A.P."/>
            <person name="Deutschbauer A."/>
        </authorList>
    </citation>
    <scope>NUCLEOTIDE SEQUENCE [LARGE SCALE GENOMIC DNA]</scope>
    <source>
        <strain evidence="3">4G11</strain>
    </source>
</reference>
<dbReference type="OrthoDB" id="8965906at2"/>
<gene>
    <name evidence="3" type="ORF">RR42_m1350</name>
</gene>
<evidence type="ECO:0000313" key="4">
    <source>
        <dbReference type="Proteomes" id="UP000031843"/>
    </source>
</evidence>
<organism evidence="3 4">
    <name type="scientific">Cupriavidus basilensis</name>
    <dbReference type="NCBI Taxonomy" id="68895"/>
    <lineage>
        <taxon>Bacteria</taxon>
        <taxon>Pseudomonadati</taxon>
        <taxon>Pseudomonadota</taxon>
        <taxon>Betaproteobacteria</taxon>
        <taxon>Burkholderiales</taxon>
        <taxon>Burkholderiaceae</taxon>
        <taxon>Cupriavidus</taxon>
    </lineage>
</organism>
<feature type="region of interest" description="Disordered" evidence="1">
    <location>
        <begin position="212"/>
        <end position="234"/>
    </location>
</feature>
<dbReference type="InterPro" id="IPR021350">
    <property type="entry name" value="DUF2968"/>
</dbReference>
<keyword evidence="4" id="KW-1185">Reference proteome</keyword>
<dbReference type="STRING" id="68895.RR42_m1350"/>
<evidence type="ECO:0000313" key="3">
    <source>
        <dbReference type="EMBL" id="AJG18755.1"/>
    </source>
</evidence>
<dbReference type="Proteomes" id="UP000031843">
    <property type="component" value="Chromosome main"/>
</dbReference>
<evidence type="ECO:0000256" key="2">
    <source>
        <dbReference type="SAM" id="SignalP"/>
    </source>
</evidence>